<keyword evidence="1" id="KW-0812">Transmembrane</keyword>
<reference evidence="2" key="1">
    <citation type="submission" date="2021-01" db="EMBL/GenBank/DDBJ databases">
        <authorList>
            <person name="Corre E."/>
            <person name="Pelletier E."/>
            <person name="Niang G."/>
            <person name="Scheremetjew M."/>
            <person name="Finn R."/>
            <person name="Kale V."/>
            <person name="Holt S."/>
            <person name="Cochrane G."/>
            <person name="Meng A."/>
            <person name="Brown T."/>
            <person name="Cohen L."/>
        </authorList>
    </citation>
    <scope>NUCLEOTIDE SEQUENCE</scope>
    <source>
        <strain evidence="2">CCMP2222</strain>
    </source>
</reference>
<dbReference type="AlphaFoldDB" id="A0A7S2DUY3"/>
<protein>
    <submittedName>
        <fullName evidence="2">Uncharacterized protein</fullName>
    </submittedName>
</protein>
<gene>
    <name evidence="2" type="ORF">AAND1436_LOCUS29204</name>
</gene>
<proteinExistence type="predicted"/>
<dbReference type="InterPro" id="IPR046572">
    <property type="entry name" value="DUF6632"/>
</dbReference>
<sequence length="181" mass="20563">MGLLRLLDTPPNADKWMKLYSYFLKFEGNVFLGIFVVAYILKWGVAWHDAGDPFNLTDIKFSAYWDMILIIYTTLGFYLLKASFSPADHTSLLSWAMWGGNFAHGCVAFIHCFTDEDKPWSKYQSSTFGGTKNLDKMLIAVPLWFGMWAGNLFFAKKALGSFLLPWESNYSSKVEVAECAS</sequence>
<dbReference type="Pfam" id="PF20337">
    <property type="entry name" value="DUF6632"/>
    <property type="match status" value="1"/>
</dbReference>
<feature type="transmembrane region" description="Helical" evidence="1">
    <location>
        <begin position="92"/>
        <end position="113"/>
    </location>
</feature>
<feature type="transmembrane region" description="Helical" evidence="1">
    <location>
        <begin position="20"/>
        <end position="41"/>
    </location>
</feature>
<keyword evidence="1" id="KW-1133">Transmembrane helix</keyword>
<dbReference type="EMBL" id="HBGQ01060537">
    <property type="protein sequence ID" value="CAD9464858.1"/>
    <property type="molecule type" value="Transcribed_RNA"/>
</dbReference>
<organism evidence="2">
    <name type="scientific">Alexandrium andersonii</name>
    <dbReference type="NCBI Taxonomy" id="327968"/>
    <lineage>
        <taxon>Eukaryota</taxon>
        <taxon>Sar</taxon>
        <taxon>Alveolata</taxon>
        <taxon>Dinophyceae</taxon>
        <taxon>Gonyaulacales</taxon>
        <taxon>Pyrocystaceae</taxon>
        <taxon>Alexandrium</taxon>
    </lineage>
</organism>
<feature type="transmembrane region" description="Helical" evidence="1">
    <location>
        <begin position="134"/>
        <end position="155"/>
    </location>
</feature>
<evidence type="ECO:0000256" key="1">
    <source>
        <dbReference type="SAM" id="Phobius"/>
    </source>
</evidence>
<evidence type="ECO:0000313" key="2">
    <source>
        <dbReference type="EMBL" id="CAD9464858.1"/>
    </source>
</evidence>
<keyword evidence="1" id="KW-0472">Membrane</keyword>
<accession>A0A7S2DUY3</accession>
<feature type="transmembrane region" description="Helical" evidence="1">
    <location>
        <begin position="61"/>
        <end position="80"/>
    </location>
</feature>
<name>A0A7S2DUY3_9DINO</name>